<dbReference type="HOGENOM" id="CLU_387953_0_0_1"/>
<evidence type="ECO:0000256" key="4">
    <source>
        <dbReference type="SAM" id="MobiDB-lite"/>
    </source>
</evidence>
<comment type="similarity">
    <text evidence="3">Belongs to the PPP1R37 family.</text>
</comment>
<feature type="region of interest" description="Disordered" evidence="4">
    <location>
        <begin position="528"/>
        <end position="565"/>
    </location>
</feature>
<dbReference type="EMBL" id="CAEY01000176">
    <property type="status" value="NOT_ANNOTATED_CDS"/>
    <property type="molecule type" value="Genomic_DNA"/>
</dbReference>
<protein>
    <recommendedName>
        <fullName evidence="7">Protein phosphatase 1 regulatory subunit 37</fullName>
    </recommendedName>
</protein>
<feature type="region of interest" description="Disordered" evidence="4">
    <location>
        <begin position="1"/>
        <end position="35"/>
    </location>
</feature>
<reference evidence="6" key="1">
    <citation type="submission" date="2011-08" db="EMBL/GenBank/DDBJ databases">
        <authorList>
            <person name="Rombauts S."/>
        </authorList>
    </citation>
    <scope>NUCLEOTIDE SEQUENCE</scope>
    <source>
        <strain evidence="6">London</strain>
    </source>
</reference>
<dbReference type="Gene3D" id="3.80.10.10">
    <property type="entry name" value="Ribonuclease Inhibitor"/>
    <property type="match status" value="1"/>
</dbReference>
<dbReference type="PANTHER" id="PTHR24112:SF9">
    <property type="entry name" value="PROTEIN PHOSPHATASE 1 REGULATORY SUBUNIT 37"/>
    <property type="match status" value="1"/>
</dbReference>
<evidence type="ECO:0000313" key="5">
    <source>
        <dbReference type="EnsemblMetazoa" id="tetur13g03580.1"/>
    </source>
</evidence>
<feature type="region of interest" description="Disordered" evidence="4">
    <location>
        <begin position="601"/>
        <end position="634"/>
    </location>
</feature>
<accession>T1KKF8</accession>
<evidence type="ECO:0008006" key="7">
    <source>
        <dbReference type="Google" id="ProtNLM"/>
    </source>
</evidence>
<feature type="compositionally biased region" description="Low complexity" evidence="4">
    <location>
        <begin position="601"/>
        <end position="612"/>
    </location>
</feature>
<dbReference type="InterPro" id="IPR001611">
    <property type="entry name" value="Leu-rich_rpt"/>
</dbReference>
<evidence type="ECO:0000313" key="6">
    <source>
        <dbReference type="Proteomes" id="UP000015104"/>
    </source>
</evidence>
<dbReference type="Pfam" id="PF00560">
    <property type="entry name" value="LRR_1"/>
    <property type="match status" value="1"/>
</dbReference>
<dbReference type="Pfam" id="PF13516">
    <property type="entry name" value="LRR_6"/>
    <property type="match status" value="3"/>
</dbReference>
<feature type="compositionally biased region" description="Polar residues" evidence="4">
    <location>
        <begin position="528"/>
        <end position="543"/>
    </location>
</feature>
<dbReference type="SUPFAM" id="SSF52047">
    <property type="entry name" value="RNI-like"/>
    <property type="match status" value="1"/>
</dbReference>
<dbReference type="EnsemblMetazoa" id="tetur13g03580.1">
    <property type="protein sequence ID" value="tetur13g03580.1"/>
    <property type="gene ID" value="tetur13g03580"/>
</dbReference>
<proteinExistence type="inferred from homology"/>
<dbReference type="AlphaFoldDB" id="T1KKF8"/>
<dbReference type="PANTHER" id="PTHR24112">
    <property type="entry name" value="LEUCINE-RICH REPEAT, ISOFORM F-RELATED"/>
    <property type="match status" value="1"/>
</dbReference>
<evidence type="ECO:0000256" key="3">
    <source>
        <dbReference type="ARBA" id="ARBA00038315"/>
    </source>
</evidence>
<sequence>MEVVQRSNSAPSTPTGPSSGDEKRSQSSIDGFSVKGRKVQFPSDEEIVTKYFDAPDPWSYLAPHQLTSQSLIEAYQNACDNQGTKPLPRVLSQLQKLHGFTDREEDLNLKGEKLDAKGCEALEEIFKRIRFRSINLESCNLDEEGASSLFDMIEYYESATHLNLANNKAIGMRGWQACCRMLKKTPCLQHLDLRNCSLSEQVLLILGRALRIGSHLVSLRLERSGISSRALAILVAALKLNTSLQYLYLGDNKLCSGDAIQIGNLLRANSTLEFLDLRDNHLQDEGLEHIAEALRSQPGPGDGLKYLIISNNQMTSRGMNSLVEALRYTKSLCTVNLNDNSLGDEGIIKLKEGIIMAPKISALGLKNCKLNCQGAIAIADCFMEGDNLRRVDLRENDIAERGLLALCLAVQTNRQVFRVDISNNIISTKDPTDPSSTNCSQLIAQINLACESNQKAHAKGEDIIFIDQGLESPGAKIDLFPYGTFNELNQSEVEYRNSYYQEISDSLQEITHNQSKVSQAHPRKPILRSSSLGSWDSKATQVSLPKVNENNNKEPVRRSGRFSVSPVPDSDSQHYYLLQYLLSYPPSFAKTNLTPSPLLYSPYPSPEPLQSSTSSFHHNRETPSPTISPLPSDNVTSPYNYSKPFYADPNNNTEDNFSEVATCTTAAVNPKPKKRISFALPDDTCGFPGSSSEAFTKLRNRRMSSPAVPNNSTAVHKPTRPKIPSLKMYKILDGLDLKSSVPLSPTRLYQSLEFPDLISWKLPSEKEKPVMIGITN</sequence>
<evidence type="ECO:0000256" key="2">
    <source>
        <dbReference type="ARBA" id="ARBA00022737"/>
    </source>
</evidence>
<dbReference type="Proteomes" id="UP000015104">
    <property type="component" value="Unassembled WGS sequence"/>
</dbReference>
<keyword evidence="1" id="KW-0433">Leucine-rich repeat</keyword>
<dbReference type="CDD" id="cd00116">
    <property type="entry name" value="LRR_RI"/>
    <property type="match status" value="1"/>
</dbReference>
<keyword evidence="2" id="KW-0677">Repeat</keyword>
<feature type="compositionally biased region" description="Polar residues" evidence="4">
    <location>
        <begin position="622"/>
        <end position="634"/>
    </location>
</feature>
<keyword evidence="6" id="KW-1185">Reference proteome</keyword>
<name>T1KKF8_TETUR</name>
<dbReference type="InterPro" id="IPR051279">
    <property type="entry name" value="PP1-Reg/Actin-Interact_Protein"/>
</dbReference>
<evidence type="ECO:0000256" key="1">
    <source>
        <dbReference type="ARBA" id="ARBA00022614"/>
    </source>
</evidence>
<reference evidence="5" key="2">
    <citation type="submission" date="2015-06" db="UniProtKB">
        <authorList>
            <consortium name="EnsemblMetazoa"/>
        </authorList>
    </citation>
    <scope>IDENTIFICATION</scope>
</reference>
<dbReference type="InterPro" id="IPR032675">
    <property type="entry name" value="LRR_dom_sf"/>
</dbReference>
<dbReference type="eggNOG" id="KOG1908">
    <property type="taxonomic scope" value="Eukaryota"/>
</dbReference>
<dbReference type="SMART" id="SM00368">
    <property type="entry name" value="LRR_RI"/>
    <property type="match status" value="7"/>
</dbReference>
<feature type="compositionally biased region" description="Polar residues" evidence="4">
    <location>
        <begin position="1"/>
        <end position="10"/>
    </location>
</feature>
<organism evidence="5 6">
    <name type="scientific">Tetranychus urticae</name>
    <name type="common">Two-spotted spider mite</name>
    <dbReference type="NCBI Taxonomy" id="32264"/>
    <lineage>
        <taxon>Eukaryota</taxon>
        <taxon>Metazoa</taxon>
        <taxon>Ecdysozoa</taxon>
        <taxon>Arthropoda</taxon>
        <taxon>Chelicerata</taxon>
        <taxon>Arachnida</taxon>
        <taxon>Acari</taxon>
        <taxon>Acariformes</taxon>
        <taxon>Trombidiformes</taxon>
        <taxon>Prostigmata</taxon>
        <taxon>Eleutherengona</taxon>
        <taxon>Raphignathae</taxon>
        <taxon>Tetranychoidea</taxon>
        <taxon>Tetranychidae</taxon>
        <taxon>Tetranychus</taxon>
    </lineage>
</organism>